<accession>A0ABR9ITK2</accession>
<feature type="transmembrane region" description="Helical" evidence="2">
    <location>
        <begin position="63"/>
        <end position="84"/>
    </location>
</feature>
<feature type="transmembrane region" description="Helical" evidence="2">
    <location>
        <begin position="105"/>
        <end position="130"/>
    </location>
</feature>
<sequence length="238" mass="24812">MGNLSKTARQRSHYWTAIGATAATVSVAAQTAAAADEAATQPYHAALTDHVPGFITAPGETDILFIIVIVFLLAVVLVIGNLYFQLHAVPERIAHKTNKVQMEIVAVLALISLFTHNHIYWIIGLLLAFIRIPDFSTPLYSIARSMARLAHRDPAEVDSAGAPVAHSPTAHAPPAPASVNHAPATAAPIAAAPIAKTPIAGAPIAPVPAASRPQPPGQTNAQHPAQNAIKTGPHEGSI</sequence>
<comment type="caution">
    <text evidence="3">The sequence shown here is derived from an EMBL/GenBank/DDBJ whole genome shotgun (WGS) entry which is preliminary data.</text>
</comment>
<evidence type="ECO:0000256" key="2">
    <source>
        <dbReference type="SAM" id="Phobius"/>
    </source>
</evidence>
<keyword evidence="4" id="KW-1185">Reference proteome</keyword>
<organism evidence="3 4">
    <name type="scientific">Rhizobium viscosum</name>
    <name type="common">Arthrobacter viscosus</name>
    <dbReference type="NCBI Taxonomy" id="1673"/>
    <lineage>
        <taxon>Bacteria</taxon>
        <taxon>Pseudomonadati</taxon>
        <taxon>Pseudomonadota</taxon>
        <taxon>Alphaproteobacteria</taxon>
        <taxon>Hyphomicrobiales</taxon>
        <taxon>Rhizobiaceae</taxon>
        <taxon>Rhizobium/Agrobacterium group</taxon>
        <taxon>Rhizobium</taxon>
    </lineage>
</organism>
<dbReference type="Proteomes" id="UP000620262">
    <property type="component" value="Unassembled WGS sequence"/>
</dbReference>
<dbReference type="RefSeq" id="WP_192730228.1">
    <property type="nucleotide sequence ID" value="NZ_BAAAVL010000013.1"/>
</dbReference>
<dbReference type="EMBL" id="JADBEC010000001">
    <property type="protein sequence ID" value="MBE1506537.1"/>
    <property type="molecule type" value="Genomic_DNA"/>
</dbReference>
<evidence type="ECO:0000313" key="4">
    <source>
        <dbReference type="Proteomes" id="UP000620262"/>
    </source>
</evidence>
<feature type="region of interest" description="Disordered" evidence="1">
    <location>
        <begin position="157"/>
        <end position="181"/>
    </location>
</feature>
<gene>
    <name evidence="3" type="ORF">H4W29_003718</name>
</gene>
<evidence type="ECO:0000313" key="3">
    <source>
        <dbReference type="EMBL" id="MBE1506537.1"/>
    </source>
</evidence>
<name>A0ABR9ITK2_RHIVS</name>
<protein>
    <submittedName>
        <fullName evidence="3">Uncharacterized protein</fullName>
    </submittedName>
</protein>
<proteinExistence type="predicted"/>
<keyword evidence="2" id="KW-0812">Transmembrane</keyword>
<keyword evidence="2" id="KW-1133">Transmembrane helix</keyword>
<keyword evidence="2" id="KW-0472">Membrane</keyword>
<feature type="region of interest" description="Disordered" evidence="1">
    <location>
        <begin position="203"/>
        <end position="238"/>
    </location>
</feature>
<evidence type="ECO:0000256" key="1">
    <source>
        <dbReference type="SAM" id="MobiDB-lite"/>
    </source>
</evidence>
<feature type="compositionally biased region" description="Polar residues" evidence="1">
    <location>
        <begin position="217"/>
        <end position="229"/>
    </location>
</feature>
<reference evidence="3 4" key="1">
    <citation type="submission" date="2020-10" db="EMBL/GenBank/DDBJ databases">
        <title>Sequencing the genomes of 1000 actinobacteria strains.</title>
        <authorList>
            <person name="Klenk H.-P."/>
        </authorList>
    </citation>
    <scope>NUCLEOTIDE SEQUENCE [LARGE SCALE GENOMIC DNA]</scope>
    <source>
        <strain evidence="3 4">DSM 7307</strain>
    </source>
</reference>